<dbReference type="PATRIC" id="fig|1121439.3.peg.2808"/>
<dbReference type="PROSITE" id="PS51094">
    <property type="entry name" value="PTS_EIIA_TYPE_2"/>
    <property type="match status" value="1"/>
</dbReference>
<name>S7T2G1_9BACT</name>
<dbReference type="InterPro" id="IPR016152">
    <property type="entry name" value="PTrfase/Anion_transptr"/>
</dbReference>
<reference evidence="2 3" key="1">
    <citation type="journal article" date="2013" name="Genome Announc.">
        <title>Draft genome sequences for three mercury-methylating, sulfate-reducing bacteria.</title>
        <authorList>
            <person name="Brown S.D."/>
            <person name="Hurt R.A.Jr."/>
            <person name="Gilmour C.C."/>
            <person name="Elias D.A."/>
        </authorList>
    </citation>
    <scope>NUCLEOTIDE SEQUENCE [LARGE SCALE GENOMIC DNA]</scope>
    <source>
        <strain evidence="2 3">DSM 16529</strain>
    </source>
</reference>
<dbReference type="CDD" id="cd00211">
    <property type="entry name" value="PTS_IIA_fru"/>
    <property type="match status" value="1"/>
</dbReference>
<dbReference type="PANTHER" id="PTHR47738:SF1">
    <property type="entry name" value="NITROGEN REGULATORY PROTEIN"/>
    <property type="match status" value="1"/>
</dbReference>
<sequence>MKLGDYLAPTSVLAELEATTKAEVLAEMVAPLATEHPELDPETAARVLMERERLGTTGIGDGIAIPHGKLPGLGDILLAVGRSVKGVSFDALDNEPCRIFFMVLAPVDAAGQHLRLLAHISRLLKSQDFRAALLAAPDQGALWRLLADA</sequence>
<dbReference type="InterPro" id="IPR002178">
    <property type="entry name" value="PTS_EIIA_type-2_dom"/>
</dbReference>
<evidence type="ECO:0000313" key="2">
    <source>
        <dbReference type="EMBL" id="EPR30700.1"/>
    </source>
</evidence>
<proteinExistence type="predicted"/>
<dbReference type="InterPro" id="IPR051541">
    <property type="entry name" value="PTS_SugarTrans_NitroReg"/>
</dbReference>
<accession>S7T2G1</accession>
<comment type="caution">
    <text evidence="2">The sequence shown here is derived from an EMBL/GenBank/DDBJ whole genome shotgun (WGS) entry which is preliminary data.</text>
</comment>
<dbReference type="PROSITE" id="PS00372">
    <property type="entry name" value="PTS_EIIA_TYPE_2_HIS"/>
    <property type="match status" value="1"/>
</dbReference>
<dbReference type="Proteomes" id="UP000014975">
    <property type="component" value="Unassembled WGS sequence"/>
</dbReference>
<evidence type="ECO:0000313" key="3">
    <source>
        <dbReference type="Proteomes" id="UP000014975"/>
    </source>
</evidence>
<dbReference type="RefSeq" id="WP_020888118.1">
    <property type="nucleotide sequence ID" value="NZ_ATHI01000031.1"/>
</dbReference>
<dbReference type="eggNOG" id="COG1762">
    <property type="taxonomic scope" value="Bacteria"/>
</dbReference>
<dbReference type="GO" id="GO:0030295">
    <property type="term" value="F:protein kinase activator activity"/>
    <property type="evidence" value="ECO:0007669"/>
    <property type="project" value="TreeGrafter"/>
</dbReference>
<dbReference type="PANTHER" id="PTHR47738">
    <property type="entry name" value="PTS SYSTEM FRUCTOSE-LIKE EIIA COMPONENT-RELATED"/>
    <property type="match status" value="1"/>
</dbReference>
<dbReference type="STRING" id="1121439.dsat_1422"/>
<organism evidence="2 3">
    <name type="scientific">Alkalidesulfovibrio alkalitolerans DSM 16529</name>
    <dbReference type="NCBI Taxonomy" id="1121439"/>
    <lineage>
        <taxon>Bacteria</taxon>
        <taxon>Pseudomonadati</taxon>
        <taxon>Thermodesulfobacteriota</taxon>
        <taxon>Desulfovibrionia</taxon>
        <taxon>Desulfovibrionales</taxon>
        <taxon>Desulfovibrionaceae</taxon>
        <taxon>Alkalidesulfovibrio</taxon>
    </lineage>
</organism>
<dbReference type="SUPFAM" id="SSF55804">
    <property type="entry name" value="Phoshotransferase/anion transport protein"/>
    <property type="match status" value="1"/>
</dbReference>
<dbReference type="Pfam" id="PF00359">
    <property type="entry name" value="PTS_EIIA_2"/>
    <property type="match status" value="1"/>
</dbReference>
<protein>
    <submittedName>
        <fullName evidence="2">Putative PTS IIA-like nitrogen-regulatory protein PtsN</fullName>
    </submittedName>
</protein>
<gene>
    <name evidence="2" type="ORF">dsat_1422</name>
</gene>
<keyword evidence="3" id="KW-1185">Reference proteome</keyword>
<evidence type="ECO:0000259" key="1">
    <source>
        <dbReference type="PROSITE" id="PS51094"/>
    </source>
</evidence>
<dbReference type="Gene3D" id="3.40.930.10">
    <property type="entry name" value="Mannitol-specific EII, Chain A"/>
    <property type="match status" value="1"/>
</dbReference>
<dbReference type="EMBL" id="ATHI01000031">
    <property type="protein sequence ID" value="EPR30700.1"/>
    <property type="molecule type" value="Genomic_DNA"/>
</dbReference>
<feature type="domain" description="PTS EIIA type-2" evidence="1">
    <location>
        <begin position="5"/>
        <end position="149"/>
    </location>
</feature>
<dbReference type="AlphaFoldDB" id="S7T2G1"/>
<dbReference type="OrthoDB" id="95460at2"/>